<name>A0A0D0G1X5_9SPHI</name>
<evidence type="ECO:0000256" key="6">
    <source>
        <dbReference type="ARBA" id="ARBA00022741"/>
    </source>
</evidence>
<accession>A0A0D0G1X5</accession>
<evidence type="ECO:0000313" key="12">
    <source>
        <dbReference type="EMBL" id="KIO78784.1"/>
    </source>
</evidence>
<reference evidence="12 13" key="1">
    <citation type="submission" date="2015-01" db="EMBL/GenBank/DDBJ databases">
        <title>Draft genome sequence of Pedobacter sp. NL19 isolated from sludge of an effluent treatment pond in an abandoned uranium mine.</title>
        <authorList>
            <person name="Santos T."/>
            <person name="Caetano T."/>
            <person name="Covas C."/>
            <person name="Cruz A."/>
            <person name="Mendo S."/>
        </authorList>
    </citation>
    <scope>NUCLEOTIDE SEQUENCE [LARGE SCALE GENOMIC DNA]</scope>
    <source>
        <strain evidence="12 13">NL19</strain>
    </source>
</reference>
<dbReference type="InterPro" id="IPR004136">
    <property type="entry name" value="NMO"/>
</dbReference>
<dbReference type="Pfam" id="PF03060">
    <property type="entry name" value="NMO"/>
    <property type="match status" value="1"/>
</dbReference>
<dbReference type="GO" id="GO:0000166">
    <property type="term" value="F:nucleotide binding"/>
    <property type="evidence" value="ECO:0007669"/>
    <property type="project" value="UniProtKB-KW"/>
</dbReference>
<dbReference type="FunFam" id="3.20.20.70:FF:000154">
    <property type="entry name" value="Probable nitronate monooxygenase"/>
    <property type="match status" value="1"/>
</dbReference>
<dbReference type="OrthoDB" id="9778912at2"/>
<protein>
    <recommendedName>
        <fullName evidence="11">Nitronate monooxygenase</fullName>
    </recommendedName>
    <alternativeName>
        <fullName evidence="9">Propionate 3-nitronate monooxygenase</fullName>
    </alternativeName>
</protein>
<sequence>MKNTTQLLKQLNIDYPVIQGAMLGVSTPKMAAEVSQAGGLGTLAAGGLSPEKTIQLIRETKQYTAKKFAVNLFAHDVPREIDIQDFNHMQDFLQAYCKTNQLPFELKKPEDLHFYSYQDQIDILIDEKIPVVSFTFGMLNPAAIAALKKNNSQLIGTATAVQEAIALEQSGVDMITAQGVEAGGHRGSFLNPDQLPQIGAMSLTPLITDAVKIPVLAAGGISSNKALKAAILLGAAGVQVGSLFIPADESMAAECYKNAVLNAADEDTQLTRAFSGRWARGLSNAFMKAVEKSGLKIPEYVVQNSLTSALRSYAQQNNLKDFISMWAGQSSSKAVRGKTRDIFAALVKDGWE</sequence>
<comment type="cofactor">
    <cofactor evidence="1">
        <name>FMN</name>
        <dbReference type="ChEBI" id="CHEBI:58210"/>
    </cofactor>
</comment>
<keyword evidence="4" id="KW-0285">Flavoprotein</keyword>
<dbReference type="STRING" id="1503925.TH53_01470"/>
<organism evidence="12 13">
    <name type="scientific">Pedobacter lusitanus</name>
    <dbReference type="NCBI Taxonomy" id="1503925"/>
    <lineage>
        <taxon>Bacteria</taxon>
        <taxon>Pseudomonadati</taxon>
        <taxon>Bacteroidota</taxon>
        <taxon>Sphingobacteriia</taxon>
        <taxon>Sphingobacteriales</taxon>
        <taxon>Sphingobacteriaceae</taxon>
        <taxon>Pedobacter</taxon>
    </lineage>
</organism>
<dbReference type="EMBL" id="JXRA01000006">
    <property type="protein sequence ID" value="KIO78784.1"/>
    <property type="molecule type" value="Genomic_DNA"/>
</dbReference>
<keyword evidence="6" id="KW-0547">Nucleotide-binding</keyword>
<dbReference type="PANTHER" id="PTHR42747:SF3">
    <property type="entry name" value="NITRONATE MONOOXYGENASE-RELATED"/>
    <property type="match status" value="1"/>
</dbReference>
<dbReference type="GO" id="GO:0018580">
    <property type="term" value="F:nitronate monooxygenase activity"/>
    <property type="evidence" value="ECO:0007669"/>
    <property type="project" value="InterPro"/>
</dbReference>
<evidence type="ECO:0000256" key="9">
    <source>
        <dbReference type="ARBA" id="ARBA00031155"/>
    </source>
</evidence>
<keyword evidence="5" id="KW-0288">FMN</keyword>
<comment type="caution">
    <text evidence="12">The sequence shown here is derived from an EMBL/GenBank/DDBJ whole genome shotgun (WGS) entry which is preliminary data.</text>
</comment>
<evidence type="ECO:0000256" key="5">
    <source>
        <dbReference type="ARBA" id="ARBA00022643"/>
    </source>
</evidence>
<comment type="similarity">
    <text evidence="2">Belongs to the nitronate monooxygenase family. NMO class I subfamily.</text>
</comment>
<dbReference type="Gene3D" id="3.20.20.70">
    <property type="entry name" value="Aldolase class I"/>
    <property type="match status" value="1"/>
</dbReference>
<keyword evidence="8" id="KW-0503">Monooxygenase</keyword>
<evidence type="ECO:0000256" key="4">
    <source>
        <dbReference type="ARBA" id="ARBA00022630"/>
    </source>
</evidence>
<evidence type="ECO:0000256" key="2">
    <source>
        <dbReference type="ARBA" id="ARBA00009881"/>
    </source>
</evidence>
<gene>
    <name evidence="12" type="ORF">TH53_01470</name>
</gene>
<keyword evidence="13" id="KW-1185">Reference proteome</keyword>
<dbReference type="CDD" id="cd04730">
    <property type="entry name" value="NPD_like"/>
    <property type="match status" value="1"/>
</dbReference>
<evidence type="ECO:0000256" key="1">
    <source>
        <dbReference type="ARBA" id="ARBA00001917"/>
    </source>
</evidence>
<keyword evidence="7" id="KW-0560">Oxidoreductase</keyword>
<evidence type="ECO:0000256" key="11">
    <source>
        <dbReference type="ARBA" id="ARBA00067136"/>
    </source>
</evidence>
<comment type="catalytic activity">
    <reaction evidence="10">
        <text>3 propionate 3-nitronate + 3 O2 + H2O = 3 3-oxopropanoate + 2 nitrate + nitrite + H2O2 + 3 H(+)</text>
        <dbReference type="Rhea" id="RHEA:57332"/>
        <dbReference type="ChEBI" id="CHEBI:15377"/>
        <dbReference type="ChEBI" id="CHEBI:15378"/>
        <dbReference type="ChEBI" id="CHEBI:15379"/>
        <dbReference type="ChEBI" id="CHEBI:16240"/>
        <dbReference type="ChEBI" id="CHEBI:16301"/>
        <dbReference type="ChEBI" id="CHEBI:17632"/>
        <dbReference type="ChEBI" id="CHEBI:33190"/>
        <dbReference type="ChEBI" id="CHEBI:136067"/>
    </reaction>
</comment>
<proteinExistence type="inferred from homology"/>
<evidence type="ECO:0000256" key="3">
    <source>
        <dbReference type="ARBA" id="ARBA00022575"/>
    </source>
</evidence>
<evidence type="ECO:0000313" key="13">
    <source>
        <dbReference type="Proteomes" id="UP000032049"/>
    </source>
</evidence>
<dbReference type="InterPro" id="IPR013785">
    <property type="entry name" value="Aldolase_TIM"/>
</dbReference>
<dbReference type="GO" id="GO:0009636">
    <property type="term" value="P:response to toxic substance"/>
    <property type="evidence" value="ECO:0007669"/>
    <property type="project" value="UniProtKB-KW"/>
</dbReference>
<dbReference type="Proteomes" id="UP000032049">
    <property type="component" value="Unassembled WGS sequence"/>
</dbReference>
<keyword evidence="3" id="KW-0216">Detoxification</keyword>
<evidence type="ECO:0000256" key="8">
    <source>
        <dbReference type="ARBA" id="ARBA00023033"/>
    </source>
</evidence>
<dbReference type="PANTHER" id="PTHR42747">
    <property type="entry name" value="NITRONATE MONOOXYGENASE-RELATED"/>
    <property type="match status" value="1"/>
</dbReference>
<dbReference type="RefSeq" id="WP_041877668.1">
    <property type="nucleotide sequence ID" value="NZ_CP157278.1"/>
</dbReference>
<evidence type="ECO:0000256" key="10">
    <source>
        <dbReference type="ARBA" id="ARBA00049401"/>
    </source>
</evidence>
<evidence type="ECO:0000256" key="7">
    <source>
        <dbReference type="ARBA" id="ARBA00023002"/>
    </source>
</evidence>
<dbReference type="SUPFAM" id="SSF51412">
    <property type="entry name" value="Inosine monophosphate dehydrogenase (IMPDH)"/>
    <property type="match status" value="1"/>
</dbReference>
<dbReference type="AlphaFoldDB" id="A0A0D0G1X5"/>